<protein>
    <submittedName>
        <fullName evidence="1">Uncharacterized protein</fullName>
    </submittedName>
</protein>
<dbReference type="Pfam" id="PF11672">
    <property type="entry name" value="DUF3268"/>
    <property type="match status" value="1"/>
</dbReference>
<dbReference type="InterPro" id="IPR021686">
    <property type="entry name" value="DUF3268"/>
</dbReference>
<gene>
    <name evidence="1" type="ORF">FPLFYP42_01818</name>
</gene>
<accession>A0A6N3DH61</accession>
<dbReference type="EMBL" id="CACRUB010000031">
    <property type="protein sequence ID" value="VYU28606.1"/>
    <property type="molecule type" value="Genomic_DNA"/>
</dbReference>
<reference evidence="1" key="1">
    <citation type="submission" date="2019-11" db="EMBL/GenBank/DDBJ databases">
        <authorList>
            <person name="Feng L."/>
        </authorList>
    </citation>
    <scope>NUCLEOTIDE SEQUENCE</scope>
    <source>
        <strain evidence="1">FplautiiLFYP42</strain>
    </source>
</reference>
<organism evidence="1">
    <name type="scientific">Flavonifractor plautii</name>
    <name type="common">Fusobacterium plautii</name>
    <dbReference type="NCBI Taxonomy" id="292800"/>
    <lineage>
        <taxon>Bacteria</taxon>
        <taxon>Bacillati</taxon>
        <taxon>Bacillota</taxon>
        <taxon>Clostridia</taxon>
        <taxon>Eubacteriales</taxon>
        <taxon>Oscillospiraceae</taxon>
        <taxon>Flavonifractor</taxon>
    </lineage>
</organism>
<evidence type="ECO:0000313" key="1">
    <source>
        <dbReference type="EMBL" id="VYU28606.1"/>
    </source>
</evidence>
<name>A0A6N3DH61_FLAPL</name>
<dbReference type="AlphaFoldDB" id="A0A6N3DH61"/>
<proteinExistence type="predicted"/>
<dbReference type="RefSeq" id="WP_156621537.1">
    <property type="nucleotide sequence ID" value="NZ_CACRUB010000031.1"/>
</dbReference>
<sequence>MRRKNMSKMAPRVLRCPICGSVAQIRPASEIYHDPQRTDELYVCKNYPKCNCYVGMRRGTRIPLGTLADGDLRHLRIRAHRKFDQIWQSGAMSRDSAYHWLAAALGIPYDQTHIGQFGTYHCQEVIEKCDRILAMRQSAQTA</sequence>